<evidence type="ECO:0000313" key="1">
    <source>
        <dbReference type="EMBL" id="KAK7018088.1"/>
    </source>
</evidence>
<reference evidence="1 2" key="1">
    <citation type="submission" date="2023-11" db="EMBL/GenBank/DDBJ databases">
        <title>Halocaridina rubra genome assembly.</title>
        <authorList>
            <person name="Smith C."/>
        </authorList>
    </citation>
    <scope>NUCLEOTIDE SEQUENCE [LARGE SCALE GENOMIC DNA]</scope>
    <source>
        <strain evidence="1">EP-1</strain>
        <tissue evidence="1">Whole</tissue>
    </source>
</reference>
<sequence>MSDDNYNGRLVPGIKPPQLFSLGTNVLEKWKISKHRWQTYVVLSKLEFQSKEVQ</sequence>
<dbReference type="EMBL" id="JAXCGZ010023039">
    <property type="protein sequence ID" value="KAK7018088.1"/>
    <property type="molecule type" value="Genomic_DNA"/>
</dbReference>
<accession>A0AAN8ZSX7</accession>
<protein>
    <submittedName>
        <fullName evidence="1">Uncharacterized protein</fullName>
    </submittedName>
</protein>
<organism evidence="1 2">
    <name type="scientific">Halocaridina rubra</name>
    <name type="common">Hawaiian red shrimp</name>
    <dbReference type="NCBI Taxonomy" id="373956"/>
    <lineage>
        <taxon>Eukaryota</taxon>
        <taxon>Metazoa</taxon>
        <taxon>Ecdysozoa</taxon>
        <taxon>Arthropoda</taxon>
        <taxon>Crustacea</taxon>
        <taxon>Multicrustacea</taxon>
        <taxon>Malacostraca</taxon>
        <taxon>Eumalacostraca</taxon>
        <taxon>Eucarida</taxon>
        <taxon>Decapoda</taxon>
        <taxon>Pleocyemata</taxon>
        <taxon>Caridea</taxon>
        <taxon>Atyoidea</taxon>
        <taxon>Atyidae</taxon>
        <taxon>Halocaridina</taxon>
    </lineage>
</organism>
<comment type="caution">
    <text evidence="1">The sequence shown here is derived from an EMBL/GenBank/DDBJ whole genome shotgun (WGS) entry which is preliminary data.</text>
</comment>
<dbReference type="Proteomes" id="UP001381693">
    <property type="component" value="Unassembled WGS sequence"/>
</dbReference>
<keyword evidence="2" id="KW-1185">Reference proteome</keyword>
<feature type="non-terminal residue" evidence="1">
    <location>
        <position position="54"/>
    </location>
</feature>
<proteinExistence type="predicted"/>
<name>A0AAN8ZSX7_HALRR</name>
<gene>
    <name evidence="1" type="ORF">SK128_007391</name>
</gene>
<evidence type="ECO:0000313" key="2">
    <source>
        <dbReference type="Proteomes" id="UP001381693"/>
    </source>
</evidence>
<dbReference type="AlphaFoldDB" id="A0AAN8ZSX7"/>